<dbReference type="Gene3D" id="3.40.50.150">
    <property type="entry name" value="Vaccinia Virus protein VP39"/>
    <property type="match status" value="1"/>
</dbReference>
<evidence type="ECO:0000256" key="1">
    <source>
        <dbReference type="ARBA" id="ARBA00022603"/>
    </source>
</evidence>
<dbReference type="SUPFAM" id="SSF53335">
    <property type="entry name" value="S-adenosyl-L-methionine-dependent methyltransferases"/>
    <property type="match status" value="1"/>
</dbReference>
<protein>
    <submittedName>
        <fullName evidence="4">Trans-aconitate 2-methyltransferase</fullName>
        <ecNumber evidence="4">2.1.1.144</ecNumber>
    </submittedName>
</protein>
<dbReference type="EC" id="2.1.1.144" evidence="4"/>
<evidence type="ECO:0000256" key="2">
    <source>
        <dbReference type="ARBA" id="ARBA00022679"/>
    </source>
</evidence>
<dbReference type="RefSeq" id="WP_307245342.1">
    <property type="nucleotide sequence ID" value="NZ_JAUSUZ010000001.1"/>
</dbReference>
<feature type="domain" description="Methyltransferase" evidence="3">
    <location>
        <begin position="33"/>
        <end position="121"/>
    </location>
</feature>
<evidence type="ECO:0000313" key="4">
    <source>
        <dbReference type="EMBL" id="MDQ0369824.1"/>
    </source>
</evidence>
<proteinExistence type="predicted"/>
<dbReference type="GO" id="GO:0030798">
    <property type="term" value="F:trans-aconitate 2-methyltransferase activity"/>
    <property type="evidence" value="ECO:0007669"/>
    <property type="project" value="UniProtKB-EC"/>
</dbReference>
<organism evidence="4 5">
    <name type="scientific">Catenuloplanes indicus</name>
    <dbReference type="NCBI Taxonomy" id="137267"/>
    <lineage>
        <taxon>Bacteria</taxon>
        <taxon>Bacillati</taxon>
        <taxon>Actinomycetota</taxon>
        <taxon>Actinomycetes</taxon>
        <taxon>Micromonosporales</taxon>
        <taxon>Micromonosporaceae</taxon>
        <taxon>Catenuloplanes</taxon>
    </lineage>
</organism>
<reference evidence="4 5" key="1">
    <citation type="submission" date="2023-07" db="EMBL/GenBank/DDBJ databases">
        <title>Sequencing the genomes of 1000 actinobacteria strains.</title>
        <authorList>
            <person name="Klenk H.-P."/>
        </authorList>
    </citation>
    <scope>NUCLEOTIDE SEQUENCE [LARGE SCALE GENOMIC DNA]</scope>
    <source>
        <strain evidence="4 5">DSM 44709</strain>
    </source>
</reference>
<keyword evidence="1 4" id="KW-0489">Methyltransferase</keyword>
<accession>A0AAE3W725</accession>
<dbReference type="PANTHER" id="PTHR43861">
    <property type="entry name" value="TRANS-ACONITATE 2-METHYLTRANSFERASE-RELATED"/>
    <property type="match status" value="1"/>
</dbReference>
<comment type="caution">
    <text evidence="4">The sequence shown here is derived from an EMBL/GenBank/DDBJ whole genome shotgun (WGS) entry which is preliminary data.</text>
</comment>
<name>A0AAE3W725_9ACTN</name>
<dbReference type="CDD" id="cd02440">
    <property type="entry name" value="AdoMet_MTases"/>
    <property type="match status" value="1"/>
</dbReference>
<dbReference type="InterPro" id="IPR023149">
    <property type="entry name" value="Trans_acon_MeTrfase_C"/>
</dbReference>
<dbReference type="GO" id="GO:0032259">
    <property type="term" value="P:methylation"/>
    <property type="evidence" value="ECO:0007669"/>
    <property type="project" value="UniProtKB-KW"/>
</dbReference>
<evidence type="ECO:0000313" key="5">
    <source>
        <dbReference type="Proteomes" id="UP001240236"/>
    </source>
</evidence>
<keyword evidence="5" id="KW-1185">Reference proteome</keyword>
<dbReference type="InterPro" id="IPR029063">
    <property type="entry name" value="SAM-dependent_MTases_sf"/>
</dbReference>
<dbReference type="NCBIfam" id="NF010703">
    <property type="entry name" value="PRK14103.1"/>
    <property type="match status" value="1"/>
</dbReference>
<dbReference type="EMBL" id="JAUSUZ010000001">
    <property type="protein sequence ID" value="MDQ0369824.1"/>
    <property type="molecule type" value="Genomic_DNA"/>
</dbReference>
<sequence>MWDPDVYRRYGDERARPFLDLLGRVRTTAPRRVVDLGCGPGDLTATLAGRWPEARIEGVDSSPEMITKAAAMNAPVDFTVGDVRAWEPAPDVDVLVSNAVLQWVPGHEELLPRWVRGIAPGAVIALQVPGNFDAPSHRALRALAAEEPWSEALAGAGIIRRVPDFIEYARILARSGCTVDAWATTYLHLLPAADGDEHPVLRWMDGTALRPVKAALPEADHPVFRATLGERLAEAYPVENGLVFFPFHRNFVVARTPQGDA</sequence>
<evidence type="ECO:0000259" key="3">
    <source>
        <dbReference type="Pfam" id="PF13649"/>
    </source>
</evidence>
<dbReference type="AlphaFoldDB" id="A0AAE3W725"/>
<gene>
    <name evidence="4" type="ORF">J2S42_006493</name>
</gene>
<dbReference type="PANTHER" id="PTHR43861:SF1">
    <property type="entry name" value="TRANS-ACONITATE 2-METHYLTRANSFERASE"/>
    <property type="match status" value="1"/>
</dbReference>
<dbReference type="InterPro" id="IPR041698">
    <property type="entry name" value="Methyltransf_25"/>
</dbReference>
<dbReference type="Proteomes" id="UP001240236">
    <property type="component" value="Unassembled WGS sequence"/>
</dbReference>
<dbReference type="Gene3D" id="1.10.150.290">
    <property type="entry name" value="S-adenosyl-L-methionine-dependent methyltransferases"/>
    <property type="match status" value="1"/>
</dbReference>
<keyword evidence="2 4" id="KW-0808">Transferase</keyword>
<dbReference type="Pfam" id="PF13649">
    <property type="entry name" value="Methyltransf_25"/>
    <property type="match status" value="1"/>
</dbReference>